<dbReference type="CDD" id="cd06225">
    <property type="entry name" value="HAMP"/>
    <property type="match status" value="1"/>
</dbReference>
<keyword evidence="7 9" id="KW-1133">Transmembrane helix</keyword>
<dbReference type="SMART" id="SM00387">
    <property type="entry name" value="HATPase_c"/>
    <property type="match status" value="1"/>
</dbReference>
<dbReference type="PANTHER" id="PTHR34220">
    <property type="entry name" value="SENSOR HISTIDINE KINASE YPDA"/>
    <property type="match status" value="1"/>
</dbReference>
<dbReference type="OrthoDB" id="9809348at2"/>
<proteinExistence type="predicted"/>
<evidence type="ECO:0000256" key="4">
    <source>
        <dbReference type="ARBA" id="ARBA00022679"/>
    </source>
</evidence>
<dbReference type="Pfam" id="PF02743">
    <property type="entry name" value="dCache_1"/>
    <property type="match status" value="1"/>
</dbReference>
<evidence type="ECO:0000256" key="3">
    <source>
        <dbReference type="ARBA" id="ARBA00022553"/>
    </source>
</evidence>
<dbReference type="InterPro" id="IPR050640">
    <property type="entry name" value="Bact_2-comp_sensor_kinase"/>
</dbReference>
<name>A0A3D9IUI2_9BACL</name>
<gene>
    <name evidence="11" type="ORF">DFP98_12160</name>
</gene>
<accession>A0A3D9IUI2</accession>
<keyword evidence="3" id="KW-0597">Phosphoprotein</keyword>
<keyword evidence="2" id="KW-1003">Cell membrane</keyword>
<evidence type="ECO:0000256" key="6">
    <source>
        <dbReference type="ARBA" id="ARBA00022777"/>
    </source>
</evidence>
<feature type="transmembrane region" description="Helical" evidence="9">
    <location>
        <begin position="12"/>
        <end position="34"/>
    </location>
</feature>
<dbReference type="SUPFAM" id="SSF158472">
    <property type="entry name" value="HAMP domain-like"/>
    <property type="match status" value="1"/>
</dbReference>
<keyword evidence="4" id="KW-0808">Transferase</keyword>
<protein>
    <submittedName>
        <fullName evidence="11">Histidine kinase/DNA gyrase B/HSP90-like ATPase</fullName>
    </submittedName>
</protein>
<dbReference type="AlphaFoldDB" id="A0A3D9IUI2"/>
<reference evidence="11 12" key="1">
    <citation type="submission" date="2018-07" db="EMBL/GenBank/DDBJ databases">
        <title>Genomic Encyclopedia of Type Strains, Phase III (KMG-III): the genomes of soil and plant-associated and newly described type strains.</title>
        <authorList>
            <person name="Whitman W."/>
        </authorList>
    </citation>
    <scope>NUCLEOTIDE SEQUENCE [LARGE SCALE GENOMIC DNA]</scope>
    <source>
        <strain evidence="11 12">CECT 7287</strain>
    </source>
</reference>
<dbReference type="SUPFAM" id="SSF55874">
    <property type="entry name" value="ATPase domain of HSP90 chaperone/DNA topoisomerase II/histidine kinase"/>
    <property type="match status" value="1"/>
</dbReference>
<organism evidence="11 12">
    <name type="scientific">Cohnella phaseoli</name>
    <dbReference type="NCBI Taxonomy" id="456490"/>
    <lineage>
        <taxon>Bacteria</taxon>
        <taxon>Bacillati</taxon>
        <taxon>Bacillota</taxon>
        <taxon>Bacilli</taxon>
        <taxon>Bacillales</taxon>
        <taxon>Paenibacillaceae</taxon>
        <taxon>Cohnella</taxon>
    </lineage>
</organism>
<comment type="caution">
    <text evidence="11">The sequence shown here is derived from an EMBL/GenBank/DDBJ whole genome shotgun (WGS) entry which is preliminary data.</text>
</comment>
<dbReference type="InterPro" id="IPR003660">
    <property type="entry name" value="HAMP_dom"/>
</dbReference>
<evidence type="ECO:0000259" key="10">
    <source>
        <dbReference type="PROSITE" id="PS50885"/>
    </source>
</evidence>
<dbReference type="InterPro" id="IPR010559">
    <property type="entry name" value="Sig_transdc_His_kin_internal"/>
</dbReference>
<evidence type="ECO:0000313" key="12">
    <source>
        <dbReference type="Proteomes" id="UP000256977"/>
    </source>
</evidence>
<evidence type="ECO:0000256" key="5">
    <source>
        <dbReference type="ARBA" id="ARBA00022692"/>
    </source>
</evidence>
<dbReference type="EMBL" id="QRDZ01000021">
    <property type="protein sequence ID" value="RED65169.1"/>
    <property type="molecule type" value="Genomic_DNA"/>
</dbReference>
<evidence type="ECO:0000256" key="1">
    <source>
        <dbReference type="ARBA" id="ARBA00004651"/>
    </source>
</evidence>
<comment type="subcellular location">
    <subcellularLocation>
        <location evidence="1">Cell membrane</location>
        <topology evidence="1">Multi-pass membrane protein</topology>
    </subcellularLocation>
</comment>
<dbReference type="InterPro" id="IPR036890">
    <property type="entry name" value="HATPase_C_sf"/>
</dbReference>
<keyword evidence="5 9" id="KW-0812">Transmembrane</keyword>
<dbReference type="CDD" id="cd18773">
    <property type="entry name" value="PDC1_HK_sensor"/>
    <property type="match status" value="1"/>
</dbReference>
<dbReference type="InterPro" id="IPR033479">
    <property type="entry name" value="dCache_1"/>
</dbReference>
<dbReference type="Gene3D" id="3.30.565.10">
    <property type="entry name" value="Histidine kinase-like ATPase, C-terminal domain"/>
    <property type="match status" value="1"/>
</dbReference>
<keyword evidence="8 9" id="KW-0472">Membrane</keyword>
<dbReference type="Pfam" id="PF02518">
    <property type="entry name" value="HATPase_c"/>
    <property type="match status" value="1"/>
</dbReference>
<dbReference type="RefSeq" id="WP_116063095.1">
    <property type="nucleotide sequence ID" value="NZ_QRDZ01000021.1"/>
</dbReference>
<dbReference type="PROSITE" id="PS50885">
    <property type="entry name" value="HAMP"/>
    <property type="match status" value="1"/>
</dbReference>
<feature type="transmembrane region" description="Helical" evidence="9">
    <location>
        <begin position="308"/>
        <end position="330"/>
    </location>
</feature>
<evidence type="ECO:0000256" key="8">
    <source>
        <dbReference type="ARBA" id="ARBA00023136"/>
    </source>
</evidence>
<dbReference type="Pfam" id="PF00672">
    <property type="entry name" value="HAMP"/>
    <property type="match status" value="1"/>
</dbReference>
<evidence type="ECO:0000256" key="7">
    <source>
        <dbReference type="ARBA" id="ARBA00022989"/>
    </source>
</evidence>
<sequence length="604" mass="69249">MRNWRFLLKNTIAFRLFVIYFVVISVPLFLYGFLSYSLSARNAEADYIRNKVNISSQIMRNIDENVLVLQKQSASLFLINKEINYLLNADPTDRSDTFFEVKERLDNFFLAVLQMNDKLNGISLLDAEGEVKYAINIQGKNSISGSEKEEIWFKETLALNGAPYFIDPHTNDFILYLTNETKPTVISVAQSIMDYYANRTIGVLLVDQNTQQFFDDIATVNLQKGEQVAIISRTGKLIYSNIPLDEPEKQAILDAVQSEGQTPARINLDGRQELLIASKPSQYGFQVISLLPVAELQKKSAYLKNMNLIMLPIVTGIVFFISIAVSYMFVKPLRRMMPSFKKLEMGIFSTRVPVKGTHELAQISSAFNHMVQNIENLINQKYEANLLRKQAEFSALQSQINPHFLYNTLYATKSVIDRNEYDKASAMIQNLSEIFRYSLNQGSSSVSLREEIDHIRKYLYLHEIRFADKYTVHYDIDESLWNCRLLRLTLQPIVENAIEHGLKEKSFGGEIRISAKASGDKWLIYIYDNGRGFSEQALSHFNTLLKQPYDEPLYSMEHIGIRNVNSRIQLQYGQEFGLKIGSKSGLHTTIKITLPLQRTQEADM</sequence>
<dbReference type="GO" id="GO:0000155">
    <property type="term" value="F:phosphorelay sensor kinase activity"/>
    <property type="evidence" value="ECO:0007669"/>
    <property type="project" value="InterPro"/>
</dbReference>
<dbReference type="Proteomes" id="UP000256977">
    <property type="component" value="Unassembled WGS sequence"/>
</dbReference>
<dbReference type="SMART" id="SM00304">
    <property type="entry name" value="HAMP"/>
    <property type="match status" value="1"/>
</dbReference>
<dbReference type="Gene3D" id="3.30.450.20">
    <property type="entry name" value="PAS domain"/>
    <property type="match status" value="2"/>
</dbReference>
<feature type="domain" description="HAMP" evidence="10">
    <location>
        <begin position="327"/>
        <end position="379"/>
    </location>
</feature>
<dbReference type="Pfam" id="PF06580">
    <property type="entry name" value="His_kinase"/>
    <property type="match status" value="1"/>
</dbReference>
<keyword evidence="12" id="KW-1185">Reference proteome</keyword>
<evidence type="ECO:0000256" key="9">
    <source>
        <dbReference type="SAM" id="Phobius"/>
    </source>
</evidence>
<evidence type="ECO:0000256" key="2">
    <source>
        <dbReference type="ARBA" id="ARBA00022475"/>
    </source>
</evidence>
<keyword evidence="6 11" id="KW-0418">Kinase</keyword>
<dbReference type="Gene3D" id="6.10.340.10">
    <property type="match status" value="1"/>
</dbReference>
<dbReference type="PANTHER" id="PTHR34220:SF7">
    <property type="entry name" value="SENSOR HISTIDINE KINASE YPDA"/>
    <property type="match status" value="1"/>
</dbReference>
<evidence type="ECO:0000313" key="11">
    <source>
        <dbReference type="EMBL" id="RED65169.1"/>
    </source>
</evidence>
<dbReference type="GO" id="GO:0005886">
    <property type="term" value="C:plasma membrane"/>
    <property type="evidence" value="ECO:0007669"/>
    <property type="project" value="UniProtKB-SubCell"/>
</dbReference>
<dbReference type="InterPro" id="IPR003594">
    <property type="entry name" value="HATPase_dom"/>
</dbReference>